<dbReference type="PROSITE" id="PS51257">
    <property type="entry name" value="PROKAR_LIPOPROTEIN"/>
    <property type="match status" value="1"/>
</dbReference>
<evidence type="ECO:0008006" key="3">
    <source>
        <dbReference type="Google" id="ProtNLM"/>
    </source>
</evidence>
<name>A0A926Q3U8_9FLAO</name>
<evidence type="ECO:0000313" key="1">
    <source>
        <dbReference type="EMBL" id="MBC9796391.1"/>
    </source>
</evidence>
<organism evidence="1 2">
    <name type="scientific">Sinomicrobium weinanense</name>
    <dbReference type="NCBI Taxonomy" id="2842200"/>
    <lineage>
        <taxon>Bacteria</taxon>
        <taxon>Pseudomonadati</taxon>
        <taxon>Bacteroidota</taxon>
        <taxon>Flavobacteriia</taxon>
        <taxon>Flavobacteriales</taxon>
        <taxon>Flavobacteriaceae</taxon>
        <taxon>Sinomicrobium</taxon>
    </lineage>
</organism>
<comment type="caution">
    <text evidence="1">The sequence shown here is derived from an EMBL/GenBank/DDBJ whole genome shotgun (WGS) entry which is preliminary data.</text>
</comment>
<dbReference type="AlphaFoldDB" id="A0A926Q3U8"/>
<dbReference type="Proteomes" id="UP000653730">
    <property type="component" value="Unassembled WGS sequence"/>
</dbReference>
<keyword evidence="2" id="KW-1185">Reference proteome</keyword>
<accession>A0A926Q3U8</accession>
<gene>
    <name evidence="1" type="ORF">IBL28_10450</name>
</gene>
<dbReference type="EMBL" id="JACVDC010000026">
    <property type="protein sequence ID" value="MBC9796391.1"/>
    <property type="molecule type" value="Genomic_DNA"/>
</dbReference>
<proteinExistence type="predicted"/>
<sequence length="273" mass="30551">MTNITKGILASLLVISCTPEEDRTGLGDRPDASALDFSVTQIEGEAYKVIVENNTPETLAYWDYRLGTSNKNKDTINLRFAGEHQVTFTAFAGGGSVSAEPVPITVPYEDPEAFADPQWEMITGGVEGKTWVLDMESPMGWAGLDYPDPDGDNWAWFPDYAGNEWVMENKNWGEMTFDLNGAPNITVTQTELEGSTQTTESAWFSFDPDNRSLRFLGDVELLYGGDYYPDVSNWQNIKVIEVSENSMRLGVLRDQDRNGEGDARIVFHYKVRK</sequence>
<protein>
    <recommendedName>
        <fullName evidence="3">PKD domain-containing protein</fullName>
    </recommendedName>
</protein>
<reference evidence="1 2" key="1">
    <citation type="submission" date="2020-09" db="EMBL/GenBank/DDBJ databases">
        <title>Sinomicrobium weinanense sp. nov., a halophilic bacteria isolated from saline-alkali soil.</title>
        <authorList>
            <person name="Wu P."/>
            <person name="Ren H."/>
            <person name="Mei Y."/>
            <person name="Liang Y."/>
            <person name="Chen Z."/>
        </authorList>
    </citation>
    <scope>NUCLEOTIDE SEQUENCE [LARGE SCALE GENOMIC DNA]</scope>
    <source>
        <strain evidence="1 2">FJxs</strain>
    </source>
</reference>
<evidence type="ECO:0000313" key="2">
    <source>
        <dbReference type="Proteomes" id="UP000653730"/>
    </source>
</evidence>